<name>A0A1Y4LX19_9FIRM</name>
<reference evidence="11" key="1">
    <citation type="submission" date="2017-04" db="EMBL/GenBank/DDBJ databases">
        <title>Function of individual gut microbiota members based on whole genome sequencing of pure cultures obtained from chicken caecum.</title>
        <authorList>
            <person name="Medvecky M."/>
            <person name="Cejkova D."/>
            <person name="Polansky O."/>
            <person name="Karasova D."/>
            <person name="Kubasova T."/>
            <person name="Cizek A."/>
            <person name="Rychlik I."/>
        </authorList>
    </citation>
    <scope>NUCLEOTIDE SEQUENCE [LARGE SCALE GENOMIC DNA]</scope>
    <source>
        <strain evidence="11">An178</strain>
    </source>
</reference>
<evidence type="ECO:0000259" key="8">
    <source>
        <dbReference type="PROSITE" id="PS50110"/>
    </source>
</evidence>
<evidence type="ECO:0000256" key="1">
    <source>
        <dbReference type="ARBA" id="ARBA00022553"/>
    </source>
</evidence>
<dbReference type="SUPFAM" id="SSF46894">
    <property type="entry name" value="C-terminal effector domain of the bipartite response regulators"/>
    <property type="match status" value="1"/>
</dbReference>
<keyword evidence="11" id="KW-1185">Reference proteome</keyword>
<sequence>MKILIIEDDKELAYTLKDILEHNAFDVMICFTFEQAYQELNRAYDCYLIDNRLPDGCGLDLCKLIREITDDPIVFISSDTNESSILKSYEFDADDYIEKPFRIKVLLAKIQSVLKRAGKWNQTISLNDSILNLNQQTLTIEETTFALSISEVAIVESLFSKHPNYVSRQDLAKAIYSKTNHETSLATVSTRVSELNSKLNGKYIESSRNKGYRWIL</sequence>
<keyword evidence="1 6" id="KW-0597">Phosphoprotein</keyword>
<comment type="caution">
    <text evidence="10">The sequence shown here is derived from an EMBL/GenBank/DDBJ whole genome shotgun (WGS) entry which is preliminary data.</text>
</comment>
<dbReference type="PANTHER" id="PTHR48111">
    <property type="entry name" value="REGULATOR OF RPOS"/>
    <property type="match status" value="1"/>
</dbReference>
<evidence type="ECO:0000256" key="5">
    <source>
        <dbReference type="ARBA" id="ARBA00023163"/>
    </source>
</evidence>
<dbReference type="SMART" id="SM00862">
    <property type="entry name" value="Trans_reg_C"/>
    <property type="match status" value="1"/>
</dbReference>
<dbReference type="PROSITE" id="PS50110">
    <property type="entry name" value="RESPONSE_REGULATORY"/>
    <property type="match status" value="1"/>
</dbReference>
<dbReference type="InterPro" id="IPR001789">
    <property type="entry name" value="Sig_transdc_resp-reg_receiver"/>
</dbReference>
<dbReference type="AlphaFoldDB" id="A0A1Y4LX19"/>
<evidence type="ECO:0000256" key="3">
    <source>
        <dbReference type="ARBA" id="ARBA00023015"/>
    </source>
</evidence>
<dbReference type="Pfam" id="PF00072">
    <property type="entry name" value="Response_reg"/>
    <property type="match status" value="1"/>
</dbReference>
<accession>A0A1Y4LX19</accession>
<evidence type="ECO:0000259" key="9">
    <source>
        <dbReference type="PROSITE" id="PS51755"/>
    </source>
</evidence>
<dbReference type="RefSeq" id="WP_087158475.1">
    <property type="nucleotide sequence ID" value="NZ_NFKM01000006.1"/>
</dbReference>
<evidence type="ECO:0000256" key="4">
    <source>
        <dbReference type="ARBA" id="ARBA00023125"/>
    </source>
</evidence>
<dbReference type="GO" id="GO:0000156">
    <property type="term" value="F:phosphorelay response regulator activity"/>
    <property type="evidence" value="ECO:0007669"/>
    <property type="project" value="TreeGrafter"/>
</dbReference>
<feature type="domain" description="Response regulatory" evidence="8">
    <location>
        <begin position="2"/>
        <end position="114"/>
    </location>
</feature>
<dbReference type="GO" id="GO:0000976">
    <property type="term" value="F:transcription cis-regulatory region binding"/>
    <property type="evidence" value="ECO:0007669"/>
    <property type="project" value="TreeGrafter"/>
</dbReference>
<dbReference type="GO" id="GO:0032993">
    <property type="term" value="C:protein-DNA complex"/>
    <property type="evidence" value="ECO:0007669"/>
    <property type="project" value="TreeGrafter"/>
</dbReference>
<protein>
    <recommendedName>
        <fullName evidence="12">DNA-binding response regulator</fullName>
    </recommendedName>
</protein>
<keyword evidence="4 7" id="KW-0238">DNA-binding</keyword>
<evidence type="ECO:0000256" key="7">
    <source>
        <dbReference type="PROSITE-ProRule" id="PRU01091"/>
    </source>
</evidence>
<gene>
    <name evidence="10" type="ORF">B5F14_04405</name>
</gene>
<dbReference type="PROSITE" id="PS51755">
    <property type="entry name" value="OMPR_PHOB"/>
    <property type="match status" value="1"/>
</dbReference>
<dbReference type="PANTHER" id="PTHR48111:SF1">
    <property type="entry name" value="TWO-COMPONENT RESPONSE REGULATOR ORR33"/>
    <property type="match status" value="1"/>
</dbReference>
<dbReference type="GO" id="GO:0005829">
    <property type="term" value="C:cytosol"/>
    <property type="evidence" value="ECO:0007669"/>
    <property type="project" value="TreeGrafter"/>
</dbReference>
<dbReference type="InterPro" id="IPR016032">
    <property type="entry name" value="Sig_transdc_resp-reg_C-effctor"/>
</dbReference>
<dbReference type="Gene3D" id="3.40.50.2300">
    <property type="match status" value="1"/>
</dbReference>
<keyword evidence="5" id="KW-0804">Transcription</keyword>
<evidence type="ECO:0008006" key="12">
    <source>
        <dbReference type="Google" id="ProtNLM"/>
    </source>
</evidence>
<evidence type="ECO:0000256" key="2">
    <source>
        <dbReference type="ARBA" id="ARBA00023012"/>
    </source>
</evidence>
<dbReference type="Gene3D" id="1.10.10.10">
    <property type="entry name" value="Winged helix-like DNA-binding domain superfamily/Winged helix DNA-binding domain"/>
    <property type="match status" value="1"/>
</dbReference>
<evidence type="ECO:0000313" key="11">
    <source>
        <dbReference type="Proteomes" id="UP000195447"/>
    </source>
</evidence>
<dbReference type="InterPro" id="IPR001867">
    <property type="entry name" value="OmpR/PhoB-type_DNA-bd"/>
</dbReference>
<feature type="domain" description="OmpR/PhoB-type" evidence="9">
    <location>
        <begin position="121"/>
        <end position="216"/>
    </location>
</feature>
<dbReference type="InterPro" id="IPR011006">
    <property type="entry name" value="CheY-like_superfamily"/>
</dbReference>
<keyword evidence="2" id="KW-0902">Two-component regulatory system</keyword>
<feature type="DNA-binding region" description="OmpR/PhoB-type" evidence="7">
    <location>
        <begin position="121"/>
        <end position="216"/>
    </location>
</feature>
<feature type="modified residue" description="4-aspartylphosphate" evidence="6">
    <location>
        <position position="50"/>
    </location>
</feature>
<evidence type="ECO:0000313" key="10">
    <source>
        <dbReference type="EMBL" id="OUP61156.1"/>
    </source>
</evidence>
<organism evidence="10 11">
    <name type="scientific">Faecalitalea cylindroides</name>
    <dbReference type="NCBI Taxonomy" id="39483"/>
    <lineage>
        <taxon>Bacteria</taxon>
        <taxon>Bacillati</taxon>
        <taxon>Bacillota</taxon>
        <taxon>Erysipelotrichia</taxon>
        <taxon>Erysipelotrichales</taxon>
        <taxon>Erysipelotrichaceae</taxon>
        <taxon>Faecalitalea</taxon>
    </lineage>
</organism>
<keyword evidence="3" id="KW-0805">Transcription regulation</keyword>
<dbReference type="GO" id="GO:0006355">
    <property type="term" value="P:regulation of DNA-templated transcription"/>
    <property type="evidence" value="ECO:0007669"/>
    <property type="project" value="InterPro"/>
</dbReference>
<proteinExistence type="predicted"/>
<dbReference type="InterPro" id="IPR036388">
    <property type="entry name" value="WH-like_DNA-bd_sf"/>
</dbReference>
<dbReference type="InterPro" id="IPR039420">
    <property type="entry name" value="WalR-like"/>
</dbReference>
<evidence type="ECO:0000256" key="6">
    <source>
        <dbReference type="PROSITE-ProRule" id="PRU00169"/>
    </source>
</evidence>
<dbReference type="Proteomes" id="UP000195447">
    <property type="component" value="Unassembled WGS sequence"/>
</dbReference>
<dbReference type="SUPFAM" id="SSF52172">
    <property type="entry name" value="CheY-like"/>
    <property type="match status" value="1"/>
</dbReference>
<dbReference type="EMBL" id="NFKM01000006">
    <property type="protein sequence ID" value="OUP61156.1"/>
    <property type="molecule type" value="Genomic_DNA"/>
</dbReference>
<dbReference type="Pfam" id="PF00486">
    <property type="entry name" value="Trans_reg_C"/>
    <property type="match status" value="1"/>
</dbReference>
<dbReference type="SMART" id="SM00448">
    <property type="entry name" value="REC"/>
    <property type="match status" value="1"/>
</dbReference>